<name>A0A915DXB1_9BILA</name>
<dbReference type="Proteomes" id="UP000887574">
    <property type="component" value="Unplaced"/>
</dbReference>
<evidence type="ECO:0000313" key="2">
    <source>
        <dbReference type="WBParaSite" id="jg23716"/>
    </source>
</evidence>
<accession>A0A915DXB1</accession>
<reference evidence="2" key="1">
    <citation type="submission" date="2022-11" db="UniProtKB">
        <authorList>
            <consortium name="WormBaseParasite"/>
        </authorList>
    </citation>
    <scope>IDENTIFICATION</scope>
</reference>
<sequence length="80" mass="9151">MPMGLESGKDRGYKFLVCPGVNAFHKCLTESYLLTRKVIDAMPHLLYRHCNEFSVHTSTVTYPPMKRLKRPTVPPCCPIQ</sequence>
<proteinExistence type="predicted"/>
<evidence type="ECO:0000313" key="1">
    <source>
        <dbReference type="Proteomes" id="UP000887574"/>
    </source>
</evidence>
<dbReference type="WBParaSite" id="jg23716">
    <property type="protein sequence ID" value="jg23716"/>
    <property type="gene ID" value="jg23716"/>
</dbReference>
<organism evidence="1 2">
    <name type="scientific">Ditylenchus dipsaci</name>
    <dbReference type="NCBI Taxonomy" id="166011"/>
    <lineage>
        <taxon>Eukaryota</taxon>
        <taxon>Metazoa</taxon>
        <taxon>Ecdysozoa</taxon>
        <taxon>Nematoda</taxon>
        <taxon>Chromadorea</taxon>
        <taxon>Rhabditida</taxon>
        <taxon>Tylenchina</taxon>
        <taxon>Tylenchomorpha</taxon>
        <taxon>Sphaerularioidea</taxon>
        <taxon>Anguinidae</taxon>
        <taxon>Anguininae</taxon>
        <taxon>Ditylenchus</taxon>
    </lineage>
</organism>
<dbReference type="AlphaFoldDB" id="A0A915DXB1"/>
<keyword evidence="1" id="KW-1185">Reference proteome</keyword>
<protein>
    <submittedName>
        <fullName evidence="2">Uncharacterized protein</fullName>
    </submittedName>
</protein>